<dbReference type="PANTHER" id="PTHR43289:SF34">
    <property type="entry name" value="SERINE_THREONINE-PROTEIN KINASE YBDM-RELATED"/>
    <property type="match status" value="1"/>
</dbReference>
<evidence type="ECO:0000256" key="7">
    <source>
        <dbReference type="ARBA" id="ARBA00047899"/>
    </source>
</evidence>
<feature type="region of interest" description="Disordered" evidence="9">
    <location>
        <begin position="589"/>
        <end position="639"/>
    </location>
</feature>
<feature type="region of interest" description="Disordered" evidence="9">
    <location>
        <begin position="287"/>
        <end position="312"/>
    </location>
</feature>
<keyword evidence="6" id="KW-0067">ATP-binding</keyword>
<evidence type="ECO:0000256" key="6">
    <source>
        <dbReference type="ARBA" id="ARBA00022840"/>
    </source>
</evidence>
<keyword evidence="10" id="KW-1133">Transmembrane helix</keyword>
<evidence type="ECO:0000256" key="10">
    <source>
        <dbReference type="SAM" id="Phobius"/>
    </source>
</evidence>
<feature type="domain" description="Protein kinase" evidence="11">
    <location>
        <begin position="18"/>
        <end position="266"/>
    </location>
</feature>
<feature type="domain" description="PASTA" evidence="12">
    <location>
        <begin position="522"/>
        <end position="589"/>
    </location>
</feature>
<dbReference type="Pfam" id="PF03793">
    <property type="entry name" value="PASTA"/>
    <property type="match status" value="3"/>
</dbReference>
<dbReference type="InterPro" id="IPR008271">
    <property type="entry name" value="Ser/Thr_kinase_AS"/>
</dbReference>
<dbReference type="EC" id="2.7.11.1" evidence="1"/>
<name>A0A2W2G9B0_9ACTN</name>
<dbReference type="SUPFAM" id="SSF56112">
    <property type="entry name" value="Protein kinase-like (PK-like)"/>
    <property type="match status" value="1"/>
</dbReference>
<accession>A0A2W2G9B0</accession>
<dbReference type="PANTHER" id="PTHR43289">
    <property type="entry name" value="MITOGEN-ACTIVATED PROTEIN KINASE KINASE KINASE 20-RELATED"/>
    <property type="match status" value="1"/>
</dbReference>
<organism evidence="13 14">
    <name type="scientific">Spongiactinospora gelatinilytica</name>
    <dbReference type="NCBI Taxonomy" id="2666298"/>
    <lineage>
        <taxon>Bacteria</taxon>
        <taxon>Bacillati</taxon>
        <taxon>Actinomycetota</taxon>
        <taxon>Actinomycetes</taxon>
        <taxon>Streptosporangiales</taxon>
        <taxon>Streptosporangiaceae</taxon>
        <taxon>Spongiactinospora</taxon>
    </lineage>
</organism>
<evidence type="ECO:0000259" key="12">
    <source>
        <dbReference type="PROSITE" id="PS51178"/>
    </source>
</evidence>
<evidence type="ECO:0000256" key="8">
    <source>
        <dbReference type="ARBA" id="ARBA00048679"/>
    </source>
</evidence>
<keyword evidence="4" id="KW-0547">Nucleotide-binding</keyword>
<comment type="catalytic activity">
    <reaction evidence="7">
        <text>L-threonyl-[protein] + ATP = O-phospho-L-threonyl-[protein] + ADP + H(+)</text>
        <dbReference type="Rhea" id="RHEA:46608"/>
        <dbReference type="Rhea" id="RHEA-COMP:11060"/>
        <dbReference type="Rhea" id="RHEA-COMP:11605"/>
        <dbReference type="ChEBI" id="CHEBI:15378"/>
        <dbReference type="ChEBI" id="CHEBI:30013"/>
        <dbReference type="ChEBI" id="CHEBI:30616"/>
        <dbReference type="ChEBI" id="CHEBI:61977"/>
        <dbReference type="ChEBI" id="CHEBI:456216"/>
        <dbReference type="EC" id="2.7.11.1"/>
    </reaction>
</comment>
<feature type="compositionally biased region" description="Basic and acidic residues" evidence="9">
    <location>
        <begin position="601"/>
        <end position="611"/>
    </location>
</feature>
<evidence type="ECO:0000256" key="5">
    <source>
        <dbReference type="ARBA" id="ARBA00022777"/>
    </source>
</evidence>
<keyword evidence="5" id="KW-0418">Kinase</keyword>
<evidence type="ECO:0000256" key="1">
    <source>
        <dbReference type="ARBA" id="ARBA00012513"/>
    </source>
</evidence>
<dbReference type="AlphaFoldDB" id="A0A2W2G9B0"/>
<dbReference type="InterPro" id="IPR011009">
    <property type="entry name" value="Kinase-like_dom_sf"/>
</dbReference>
<dbReference type="PROSITE" id="PS50011">
    <property type="entry name" value="PROTEIN_KINASE_DOM"/>
    <property type="match status" value="1"/>
</dbReference>
<evidence type="ECO:0000256" key="9">
    <source>
        <dbReference type="SAM" id="MobiDB-lite"/>
    </source>
</evidence>
<dbReference type="Gene3D" id="3.30.10.20">
    <property type="match status" value="3"/>
</dbReference>
<keyword evidence="10" id="KW-0812">Transmembrane</keyword>
<dbReference type="Proteomes" id="UP000248544">
    <property type="component" value="Unassembled WGS sequence"/>
</dbReference>
<protein>
    <recommendedName>
        <fullName evidence="1">non-specific serine/threonine protein kinase</fullName>
        <ecNumber evidence="1">2.7.11.1</ecNumber>
    </recommendedName>
</protein>
<dbReference type="Gene3D" id="3.30.200.20">
    <property type="entry name" value="Phosphorylase Kinase, domain 1"/>
    <property type="match status" value="1"/>
</dbReference>
<reference evidence="13 14" key="1">
    <citation type="submission" date="2018-01" db="EMBL/GenBank/DDBJ databases">
        <title>Draft genome sequence of Sphaerisporangium sp. 7K107.</title>
        <authorList>
            <person name="Sahin N."/>
            <person name="Saygin H."/>
            <person name="Ay H."/>
        </authorList>
    </citation>
    <scope>NUCLEOTIDE SEQUENCE [LARGE SCALE GENOMIC DNA]</scope>
    <source>
        <strain evidence="13 14">7K107</strain>
    </source>
</reference>
<evidence type="ECO:0000313" key="14">
    <source>
        <dbReference type="Proteomes" id="UP000248544"/>
    </source>
</evidence>
<dbReference type="CDD" id="cd06577">
    <property type="entry name" value="PASTA_pknB"/>
    <property type="match status" value="3"/>
</dbReference>
<gene>
    <name evidence="13" type="ORF">C1I98_28770</name>
</gene>
<dbReference type="Pfam" id="PF00069">
    <property type="entry name" value="Pkinase"/>
    <property type="match status" value="1"/>
</dbReference>
<feature type="compositionally biased region" description="Gly residues" evidence="9">
    <location>
        <begin position="629"/>
        <end position="639"/>
    </location>
</feature>
<feature type="region of interest" description="Disordered" evidence="9">
    <location>
        <begin position="347"/>
        <end position="379"/>
    </location>
</feature>
<keyword evidence="10" id="KW-0472">Membrane</keyword>
<keyword evidence="3" id="KW-0808">Transferase</keyword>
<dbReference type="PROSITE" id="PS00108">
    <property type="entry name" value="PROTEIN_KINASE_ST"/>
    <property type="match status" value="1"/>
</dbReference>
<feature type="transmembrane region" description="Helical" evidence="10">
    <location>
        <begin position="321"/>
        <end position="343"/>
    </location>
</feature>
<dbReference type="EMBL" id="POUA01000296">
    <property type="protein sequence ID" value="PZG33508.1"/>
    <property type="molecule type" value="Genomic_DNA"/>
</dbReference>
<keyword evidence="14" id="KW-1185">Reference proteome</keyword>
<dbReference type="PROSITE" id="PS51178">
    <property type="entry name" value="PASTA"/>
    <property type="match status" value="2"/>
</dbReference>
<dbReference type="SMART" id="SM00740">
    <property type="entry name" value="PASTA"/>
    <property type="match status" value="3"/>
</dbReference>
<dbReference type="InterPro" id="IPR005543">
    <property type="entry name" value="PASTA_dom"/>
</dbReference>
<comment type="catalytic activity">
    <reaction evidence="8">
        <text>L-seryl-[protein] + ATP = O-phospho-L-seryl-[protein] + ADP + H(+)</text>
        <dbReference type="Rhea" id="RHEA:17989"/>
        <dbReference type="Rhea" id="RHEA-COMP:9863"/>
        <dbReference type="Rhea" id="RHEA-COMP:11604"/>
        <dbReference type="ChEBI" id="CHEBI:15378"/>
        <dbReference type="ChEBI" id="CHEBI:29999"/>
        <dbReference type="ChEBI" id="CHEBI:30616"/>
        <dbReference type="ChEBI" id="CHEBI:83421"/>
        <dbReference type="ChEBI" id="CHEBI:456216"/>
        <dbReference type="EC" id="2.7.11.1"/>
    </reaction>
</comment>
<feature type="domain" description="PASTA" evidence="12">
    <location>
        <begin position="393"/>
        <end position="459"/>
    </location>
</feature>
<keyword evidence="2" id="KW-0723">Serine/threonine-protein kinase</keyword>
<dbReference type="Gene3D" id="1.10.510.10">
    <property type="entry name" value="Transferase(Phosphotransferase) domain 1"/>
    <property type="match status" value="1"/>
</dbReference>
<evidence type="ECO:0000256" key="3">
    <source>
        <dbReference type="ARBA" id="ARBA00022679"/>
    </source>
</evidence>
<dbReference type="RefSeq" id="WP_111170545.1">
    <property type="nucleotide sequence ID" value="NZ_POUA01000296.1"/>
</dbReference>
<sequence>MPQAQPLRTGDPLRLGDYELSGRLGEGGQGVVFLATRPADGDAERYAVKLLYAPVGDEEAAFLREAELAKQVARFCTAQVIDAGVEAGRPFIVSEYVDGPSLQREVVLAGPRTGGALERLAVGTATALAAIHRAGIVHRDFKPQNVLLGPDGPRVIDFGLARALDAAATLSGRGMGTPAYMSPEQIGAEDLTPAVDVFAWGATICFAATGQAPFGQDSVAAVLHRILTAHPETGRIPGRLRGLVEQCLDKTPRNRPASRELVLALLGEAPSGSGSYYLGAAAAGVAPERPEEDIEHTGPVGAEGGDPSDGRSRRAVARMSVAAFGAILVSAIVLAVVLVPALFTQGGARSGPSPATTGTLGVTPRKADKPATDAPTTVTDKVAPPAAASTAPVAVTVVVPEVAGLDRAAAVRSIRRAGLRPGEITEADSPERIGRVLSATPAAGTSVRKGSKVRLRVSAGIEVPAVAGLRRAAAESALSAAGLAAGKVSRACSELPGGQVIASRPAAGARVAGGTAVSLVVSRRGKEVPGVVGMPEANAGTALSALGFTVDRRTRVTDSADQVGKVLAQSLPPGSCAAPGAKITITVGVEGADDPSEDPGPDPRGDDRDPTDQPDVFEPATAVSPPRTGRGGGSVPRRG</sequence>
<comment type="caution">
    <text evidence="13">The sequence shown here is derived from an EMBL/GenBank/DDBJ whole genome shotgun (WGS) entry which is preliminary data.</text>
</comment>
<dbReference type="GO" id="GO:0004674">
    <property type="term" value="F:protein serine/threonine kinase activity"/>
    <property type="evidence" value="ECO:0007669"/>
    <property type="project" value="UniProtKB-KW"/>
</dbReference>
<proteinExistence type="predicted"/>
<evidence type="ECO:0000313" key="13">
    <source>
        <dbReference type="EMBL" id="PZG33508.1"/>
    </source>
</evidence>
<dbReference type="InterPro" id="IPR000719">
    <property type="entry name" value="Prot_kinase_dom"/>
</dbReference>
<evidence type="ECO:0000256" key="4">
    <source>
        <dbReference type="ARBA" id="ARBA00022741"/>
    </source>
</evidence>
<feature type="compositionally biased region" description="Acidic residues" evidence="9">
    <location>
        <begin position="591"/>
        <end position="600"/>
    </location>
</feature>
<dbReference type="GO" id="GO:0005524">
    <property type="term" value="F:ATP binding"/>
    <property type="evidence" value="ECO:0007669"/>
    <property type="project" value="UniProtKB-KW"/>
</dbReference>
<dbReference type="CDD" id="cd14014">
    <property type="entry name" value="STKc_PknB_like"/>
    <property type="match status" value="1"/>
</dbReference>
<evidence type="ECO:0000259" key="11">
    <source>
        <dbReference type="PROSITE" id="PS50011"/>
    </source>
</evidence>
<evidence type="ECO:0000256" key="2">
    <source>
        <dbReference type="ARBA" id="ARBA00022527"/>
    </source>
</evidence>